<dbReference type="EMBL" id="CP070617">
    <property type="protein sequence ID" value="QSE87874.1"/>
    <property type="molecule type" value="Genomic_DNA"/>
</dbReference>
<dbReference type="RefSeq" id="WP_206004637.1">
    <property type="nucleotide sequence ID" value="NZ_CP070617.1"/>
</dbReference>
<protein>
    <recommendedName>
        <fullName evidence="3">Pilin</fullName>
    </recommendedName>
</protein>
<geneLocation type="plasmid" evidence="1 2">
    <name>unnamed2</name>
</geneLocation>
<evidence type="ECO:0000313" key="1">
    <source>
        <dbReference type="EMBL" id="QSE87874.1"/>
    </source>
</evidence>
<reference evidence="1 2" key="1">
    <citation type="journal article" date="2021" name="Microbiol. Resour. Announc.">
        <title>Complete Genome Sequences of Two Rhodococcus sp. Strains with Large and Linear Chromosomes, Isolated from Apple Rhizosphere.</title>
        <authorList>
            <person name="Benning S."/>
            <person name="Brugnone N."/>
            <person name="Siani R."/>
            <person name="Kublik S."/>
            <person name="Schloter M."/>
            <person name="Rad V."/>
        </authorList>
    </citation>
    <scope>NUCLEOTIDE SEQUENCE [LARGE SCALE GENOMIC DNA]</scope>
    <source>
        <strain evidence="1 2">R79</strain>
    </source>
</reference>
<gene>
    <name evidence="1" type="ORF">JWS13_04460</name>
</gene>
<keyword evidence="2" id="KW-1185">Reference proteome</keyword>
<name>A0A974VZ51_9NOCA</name>
<organism evidence="1 2">
    <name type="scientific">Rhodococcus pseudokoreensis</name>
    <dbReference type="NCBI Taxonomy" id="2811421"/>
    <lineage>
        <taxon>Bacteria</taxon>
        <taxon>Bacillati</taxon>
        <taxon>Actinomycetota</taxon>
        <taxon>Actinomycetes</taxon>
        <taxon>Mycobacteriales</taxon>
        <taxon>Nocardiaceae</taxon>
        <taxon>Rhodococcus</taxon>
    </lineage>
</organism>
<keyword evidence="1" id="KW-0614">Plasmid</keyword>
<accession>A0A974VZ51</accession>
<proteinExistence type="predicted"/>
<sequence>MEVFVVIVVVIVAALILQLWLSSQAKRQEEVHVKARPHDVLEAVQSHFKSMWWRPVHGRGALNFQSKGFGVGSWGMDNPVISIDISEMDNGNTTVEAWMSSWSSRMGIVASCDRVYFKRRKLLKSLEEMGV</sequence>
<evidence type="ECO:0000313" key="2">
    <source>
        <dbReference type="Proteomes" id="UP000662986"/>
    </source>
</evidence>
<evidence type="ECO:0008006" key="3">
    <source>
        <dbReference type="Google" id="ProtNLM"/>
    </source>
</evidence>
<dbReference type="Proteomes" id="UP000662986">
    <property type="component" value="Plasmid unnamed2"/>
</dbReference>
<reference evidence="1 2" key="2">
    <citation type="journal article" date="2022" name="Arch. Microbiol.">
        <title>Rhodococcus pseudokoreensis sp. nov. isolated from the rhizosphere of young M26 apple rootstocks.</title>
        <authorList>
            <person name="Kampfer P."/>
            <person name="Glaeser S.P."/>
            <person name="Blom J."/>
            <person name="Wolf J."/>
            <person name="Benning S."/>
            <person name="Schloter M."/>
            <person name="Neumann-Schaal M."/>
        </authorList>
    </citation>
    <scope>NUCLEOTIDE SEQUENCE [LARGE SCALE GENOMIC DNA]</scope>
    <source>
        <strain evidence="1 2">R79</strain>
    </source>
</reference>